<dbReference type="Gene3D" id="3.40.50.2300">
    <property type="match status" value="2"/>
</dbReference>
<dbReference type="InterPro" id="IPR003594">
    <property type="entry name" value="HATPase_dom"/>
</dbReference>
<keyword evidence="5" id="KW-0808">Transferase</keyword>
<evidence type="ECO:0000256" key="9">
    <source>
        <dbReference type="PROSITE-ProRule" id="PRU00169"/>
    </source>
</evidence>
<dbReference type="SMART" id="SM00387">
    <property type="entry name" value="HATPase_c"/>
    <property type="match status" value="1"/>
</dbReference>
<dbReference type="PANTHER" id="PTHR43047:SF72">
    <property type="entry name" value="OSMOSENSING HISTIDINE PROTEIN KINASE SLN1"/>
    <property type="match status" value="1"/>
</dbReference>
<gene>
    <name evidence="14" type="ORF">FKZ61_15130</name>
</gene>
<dbReference type="GO" id="GO:0005886">
    <property type="term" value="C:plasma membrane"/>
    <property type="evidence" value="ECO:0007669"/>
    <property type="project" value="TreeGrafter"/>
</dbReference>
<evidence type="ECO:0000313" key="15">
    <source>
        <dbReference type="Proteomes" id="UP000317371"/>
    </source>
</evidence>
<comment type="similarity">
    <text evidence="2">In the N-terminal section; belongs to the phytochrome family.</text>
</comment>
<feature type="domain" description="Response regulatory" evidence="13">
    <location>
        <begin position="611"/>
        <end position="740"/>
    </location>
</feature>
<keyword evidence="4 9" id="KW-0597">Phosphoprotein</keyword>
<keyword evidence="7" id="KW-0902">Two-component regulatory system</keyword>
<organism evidence="14 15">
    <name type="scientific">Litorilinea aerophila</name>
    <dbReference type="NCBI Taxonomy" id="1204385"/>
    <lineage>
        <taxon>Bacteria</taxon>
        <taxon>Bacillati</taxon>
        <taxon>Chloroflexota</taxon>
        <taxon>Caldilineae</taxon>
        <taxon>Caldilineales</taxon>
        <taxon>Caldilineaceae</taxon>
        <taxon>Litorilinea</taxon>
    </lineage>
</organism>
<evidence type="ECO:0000256" key="1">
    <source>
        <dbReference type="ARBA" id="ARBA00000085"/>
    </source>
</evidence>
<evidence type="ECO:0000256" key="8">
    <source>
        <dbReference type="ARBA" id="ARBA00074306"/>
    </source>
</evidence>
<feature type="transmembrane region" description="Helical" evidence="11">
    <location>
        <begin position="116"/>
        <end position="140"/>
    </location>
</feature>
<name>A0A540VDB6_9CHLR</name>
<dbReference type="SMART" id="SM00448">
    <property type="entry name" value="REC"/>
    <property type="match status" value="1"/>
</dbReference>
<reference evidence="14 15" key="1">
    <citation type="submission" date="2019-06" db="EMBL/GenBank/DDBJ databases">
        <title>Genome sequence of Litorilinea aerophila BAA-2444.</title>
        <authorList>
            <person name="Maclea K.S."/>
            <person name="Maurais E.G."/>
            <person name="Iannazzi L.C."/>
        </authorList>
    </citation>
    <scope>NUCLEOTIDE SEQUENCE [LARGE SCALE GENOMIC DNA]</scope>
    <source>
        <strain evidence="14 15">ATCC BAA-2444</strain>
    </source>
</reference>
<comment type="caution">
    <text evidence="14">The sequence shown here is derived from an EMBL/GenBank/DDBJ whole genome shotgun (WGS) entry which is preliminary data.</text>
</comment>
<sequence>MTTPFVQPVRQPLPQPKAETASAELRISLHWAMALFVAMGLVTMWLSDFQQDLTLRFRGLLLGNSLCLLALLVYLLKQRWPLMARWTAPLGCALLIVAGYRWLAYPGLLTLAPTPLILALALVDLPFALATAGLSSLLWLSSLPGPVTPADRSLVLAGLWIAMGLLYARSRPVQQVVLWSWQHYQRAQQLLEEARQRKAELEQVLDELLHANRQLDLLNERLAMTRLMAEEAHKAKAAFVAKVSHEFRTPLNMIIGLVDLMVEKPDLYHHSLPATLLEDLRIVQRNCTHLASMVNDVLDLSQTEAGRLTLHREWVDLCQEIEAAVTTVRPLTEKKGLWLRFQADEPIPTVYCDRTRIRQVILNLVSNAARYTERGGVQVEIEEKAPYVVVRVIDTGPGIAPQDTERIFEPFYQGSNSVWRDRSGSGLGLSISKQFVELHEGRIWVESEPGQGSTFVFQLPIFPLAEAIAPPNRWISEEWQWLERSERPAIPRLPYSRRVIVCDQSGELYHMLAQHFDDLELVEALDEQEVLEELEECPAHALFVNAPEPAQLQGLLERLRPLAPDTPVIGTVLPSTMGQVWDAGAVRYLIKPVTRADLQASLDALGRPVAHILIVDDDPDFRKLLARMLKLLVPGLTVSGVGSAGEALSILRTRPPDAIFLDISLPDMDGWAFLAQKSQDPGLREIPVTIVSAQDLTVQPSTVPQWTITLGQGIPVHKFMEGSLELAASLLAPEPAPAPG</sequence>
<dbReference type="CDD" id="cd00082">
    <property type="entry name" value="HisKA"/>
    <property type="match status" value="1"/>
</dbReference>
<keyword evidence="11" id="KW-0812">Transmembrane</keyword>
<dbReference type="InterPro" id="IPR001789">
    <property type="entry name" value="Sig_transdc_resp-reg_receiver"/>
</dbReference>
<accession>A0A540VDB6</accession>
<comment type="catalytic activity">
    <reaction evidence="1">
        <text>ATP + protein L-histidine = ADP + protein N-phospho-L-histidine.</text>
        <dbReference type="EC" id="2.7.13.3"/>
    </reaction>
</comment>
<keyword evidence="6 14" id="KW-0418">Kinase</keyword>
<evidence type="ECO:0000313" key="14">
    <source>
        <dbReference type="EMBL" id="TQE94758.1"/>
    </source>
</evidence>
<dbReference type="Proteomes" id="UP000317371">
    <property type="component" value="Unassembled WGS sequence"/>
</dbReference>
<feature type="transmembrane region" description="Helical" evidence="11">
    <location>
        <begin position="29"/>
        <end position="47"/>
    </location>
</feature>
<evidence type="ECO:0000256" key="6">
    <source>
        <dbReference type="ARBA" id="ARBA00022777"/>
    </source>
</evidence>
<keyword evidence="11" id="KW-1133">Transmembrane helix</keyword>
<dbReference type="PROSITE" id="PS50110">
    <property type="entry name" value="RESPONSE_REGULATORY"/>
    <property type="match status" value="1"/>
</dbReference>
<dbReference type="Pfam" id="PF00072">
    <property type="entry name" value="Response_reg"/>
    <property type="match status" value="1"/>
</dbReference>
<dbReference type="Pfam" id="PF00512">
    <property type="entry name" value="HisKA"/>
    <property type="match status" value="1"/>
</dbReference>
<evidence type="ECO:0000256" key="2">
    <source>
        <dbReference type="ARBA" id="ARBA00006402"/>
    </source>
</evidence>
<dbReference type="InterPro" id="IPR036097">
    <property type="entry name" value="HisK_dim/P_sf"/>
</dbReference>
<protein>
    <recommendedName>
        <fullName evidence="8">Circadian input-output histidine kinase CikA</fullName>
        <ecNumber evidence="3">2.7.13.3</ecNumber>
    </recommendedName>
</protein>
<evidence type="ECO:0000256" key="3">
    <source>
        <dbReference type="ARBA" id="ARBA00012438"/>
    </source>
</evidence>
<evidence type="ECO:0000256" key="10">
    <source>
        <dbReference type="SAM" id="Coils"/>
    </source>
</evidence>
<dbReference type="InterPro" id="IPR011006">
    <property type="entry name" value="CheY-like_superfamily"/>
</dbReference>
<dbReference type="EMBL" id="VIGC01000020">
    <property type="protein sequence ID" value="TQE94758.1"/>
    <property type="molecule type" value="Genomic_DNA"/>
</dbReference>
<feature type="modified residue" description="4-aspartylphosphate" evidence="9">
    <location>
        <position position="662"/>
    </location>
</feature>
<dbReference type="CDD" id="cd16922">
    <property type="entry name" value="HATPase_EvgS-ArcB-TorS-like"/>
    <property type="match status" value="1"/>
</dbReference>
<keyword evidence="15" id="KW-1185">Reference proteome</keyword>
<evidence type="ECO:0000259" key="13">
    <source>
        <dbReference type="PROSITE" id="PS50110"/>
    </source>
</evidence>
<dbReference type="InterPro" id="IPR036890">
    <property type="entry name" value="HATPase_C_sf"/>
</dbReference>
<dbReference type="InParanoid" id="A0A540VDB6"/>
<evidence type="ECO:0000256" key="11">
    <source>
        <dbReference type="SAM" id="Phobius"/>
    </source>
</evidence>
<dbReference type="PRINTS" id="PR00344">
    <property type="entry name" value="BCTRLSENSOR"/>
</dbReference>
<evidence type="ECO:0000256" key="5">
    <source>
        <dbReference type="ARBA" id="ARBA00022679"/>
    </source>
</evidence>
<dbReference type="SUPFAM" id="SSF55874">
    <property type="entry name" value="ATPase domain of HSP90 chaperone/DNA topoisomerase II/histidine kinase"/>
    <property type="match status" value="1"/>
</dbReference>
<evidence type="ECO:0000259" key="12">
    <source>
        <dbReference type="PROSITE" id="PS50109"/>
    </source>
</evidence>
<dbReference type="Gene3D" id="1.10.287.130">
    <property type="match status" value="1"/>
</dbReference>
<dbReference type="SMART" id="SM00388">
    <property type="entry name" value="HisKA"/>
    <property type="match status" value="1"/>
</dbReference>
<proteinExistence type="inferred from homology"/>
<dbReference type="Pfam" id="PF02518">
    <property type="entry name" value="HATPase_c"/>
    <property type="match status" value="1"/>
</dbReference>
<evidence type="ECO:0000256" key="7">
    <source>
        <dbReference type="ARBA" id="ARBA00023012"/>
    </source>
</evidence>
<dbReference type="EC" id="2.7.13.3" evidence="3"/>
<feature type="transmembrane region" description="Helical" evidence="11">
    <location>
        <begin position="59"/>
        <end position="76"/>
    </location>
</feature>
<dbReference type="InterPro" id="IPR004358">
    <property type="entry name" value="Sig_transdc_His_kin-like_C"/>
</dbReference>
<dbReference type="GO" id="GO:0000155">
    <property type="term" value="F:phosphorelay sensor kinase activity"/>
    <property type="evidence" value="ECO:0007669"/>
    <property type="project" value="InterPro"/>
</dbReference>
<dbReference type="SUPFAM" id="SSF47384">
    <property type="entry name" value="Homodimeric domain of signal transducing histidine kinase"/>
    <property type="match status" value="1"/>
</dbReference>
<dbReference type="InterPro" id="IPR003661">
    <property type="entry name" value="HisK_dim/P_dom"/>
</dbReference>
<dbReference type="PANTHER" id="PTHR43047">
    <property type="entry name" value="TWO-COMPONENT HISTIDINE PROTEIN KINASE"/>
    <property type="match status" value="1"/>
</dbReference>
<feature type="coiled-coil region" evidence="10">
    <location>
        <begin position="184"/>
        <end position="221"/>
    </location>
</feature>
<dbReference type="GO" id="GO:0009927">
    <property type="term" value="F:histidine phosphotransfer kinase activity"/>
    <property type="evidence" value="ECO:0007669"/>
    <property type="project" value="TreeGrafter"/>
</dbReference>
<feature type="transmembrane region" description="Helical" evidence="11">
    <location>
        <begin position="82"/>
        <end position="104"/>
    </location>
</feature>
<dbReference type="PROSITE" id="PS50109">
    <property type="entry name" value="HIS_KIN"/>
    <property type="match status" value="1"/>
</dbReference>
<dbReference type="SUPFAM" id="SSF52172">
    <property type="entry name" value="CheY-like"/>
    <property type="match status" value="2"/>
</dbReference>
<evidence type="ECO:0000256" key="4">
    <source>
        <dbReference type="ARBA" id="ARBA00022553"/>
    </source>
</evidence>
<keyword evidence="10" id="KW-0175">Coiled coil</keyword>
<dbReference type="OrthoDB" id="9757990at2"/>
<dbReference type="InterPro" id="IPR005467">
    <property type="entry name" value="His_kinase_dom"/>
</dbReference>
<dbReference type="Gene3D" id="3.30.565.10">
    <property type="entry name" value="Histidine kinase-like ATPase, C-terminal domain"/>
    <property type="match status" value="1"/>
</dbReference>
<keyword evidence="11" id="KW-0472">Membrane</keyword>
<feature type="transmembrane region" description="Helical" evidence="11">
    <location>
        <begin position="152"/>
        <end position="168"/>
    </location>
</feature>
<feature type="domain" description="Histidine kinase" evidence="12">
    <location>
        <begin position="242"/>
        <end position="463"/>
    </location>
</feature>
<dbReference type="AlphaFoldDB" id="A0A540VDB6"/>
<dbReference type="FunFam" id="3.30.565.10:FF:000010">
    <property type="entry name" value="Sensor histidine kinase RcsC"/>
    <property type="match status" value="1"/>
</dbReference>